<comment type="similarity">
    <text evidence="11">Belongs to the binding-protein-dependent transport system permease family.</text>
</comment>
<evidence type="ECO:0000313" key="14">
    <source>
        <dbReference type="Proteomes" id="UP001628091"/>
    </source>
</evidence>
<feature type="transmembrane region" description="Helical" evidence="11">
    <location>
        <begin position="411"/>
        <end position="431"/>
    </location>
</feature>
<dbReference type="Proteomes" id="UP001628091">
    <property type="component" value="Unassembled WGS sequence"/>
</dbReference>
<name>A0ABQ0H303_9HYPH</name>
<evidence type="ECO:0000256" key="10">
    <source>
        <dbReference type="ARBA" id="ARBA00023136"/>
    </source>
</evidence>
<feature type="transmembrane region" description="Helical" evidence="11">
    <location>
        <begin position="291"/>
        <end position="313"/>
    </location>
</feature>
<keyword evidence="9 11" id="KW-1133">Transmembrane helix</keyword>
<keyword evidence="10 11" id="KW-0472">Membrane</keyword>
<feature type="transmembrane region" description="Helical" evidence="11">
    <location>
        <begin position="469"/>
        <end position="491"/>
    </location>
</feature>
<accession>A0ABQ0H303</accession>
<dbReference type="SUPFAM" id="SSF161098">
    <property type="entry name" value="MetI-like"/>
    <property type="match status" value="2"/>
</dbReference>
<evidence type="ECO:0000256" key="11">
    <source>
        <dbReference type="RuleBase" id="RU363032"/>
    </source>
</evidence>
<sequence>MIAPRNPFTTKPLAGAVALTFLVLLAGGALFSLGFEASRDESGAFSAFDAYLWRVARFTLFQALLSTLLSVSLALPVARALHAHQHFTGRSFILRLFALPLALPALVAVLGITSIYGRNGLIAWGSQHLGLSFTPDIYGLTGILLAHVFFNLPLAVRLLLAGLDSIPPDYWKLSAQLGMGSRARFRLIEWPAIARSLPGIMGLIFMLCITSFTIVLTLGGGPRATTLEVAIYQALHYDFDIGRAVALTLTQLALTLTILLLFRLTGRPTEEGFSLAVRTHRYEKFGLGERFADLSLILLAFLFVVLPIAGMVVSGLAADLGRLLSERTVWRAIATSLILGSVAAFFAVLLSLALVAAREAVASGRKAGGRQSLFERGLDTGASLILVVPPIIIGAGWFILLRHFADPFDFAPWMVISVNAAMAMPFAVRLLRPIWDTASARHNRLCAQFGISGWTRLALIDWPVLRRPIGVAFAFAMALSLGDLGTIALFGSDAVQTLPYLLLQRMGSYRTLDAAGLALILGVLSLGLMMLADRGSQPIAREESTP</sequence>
<dbReference type="PROSITE" id="PS50928">
    <property type="entry name" value="ABC_TM1"/>
    <property type="match status" value="2"/>
</dbReference>
<feature type="transmembrane region" description="Helical" evidence="11">
    <location>
        <begin position="55"/>
        <end position="75"/>
    </location>
</feature>
<gene>
    <name evidence="13" type="primary">thiP</name>
    <name evidence="13" type="ORF">PPNSA23_32270</name>
</gene>
<evidence type="ECO:0000256" key="9">
    <source>
        <dbReference type="ARBA" id="ARBA00022989"/>
    </source>
</evidence>
<dbReference type="PANTHER" id="PTHR30183">
    <property type="entry name" value="MOLYBDENUM TRANSPORT SYSTEM PERMEASE PROTEIN MODB"/>
    <property type="match status" value="1"/>
</dbReference>
<dbReference type="PANTHER" id="PTHR30183:SF9">
    <property type="entry name" value="THIAMINE TRANSPORT SYSTEM PERMEASE PROTEIN THIP"/>
    <property type="match status" value="1"/>
</dbReference>
<keyword evidence="6" id="KW-0997">Cell inner membrane</keyword>
<feature type="transmembrane region" description="Helical" evidence="11">
    <location>
        <begin position="378"/>
        <end position="399"/>
    </location>
</feature>
<comment type="caution">
    <text evidence="13">The sequence shown here is derived from an EMBL/GenBank/DDBJ whole genome shotgun (WGS) entry which is preliminary data.</text>
</comment>
<dbReference type="InterPro" id="IPR005947">
    <property type="entry name" value="ThiP_ABC_transpt"/>
</dbReference>
<feature type="domain" description="ABC transmembrane type-1" evidence="12">
    <location>
        <begin position="56"/>
        <end position="260"/>
    </location>
</feature>
<evidence type="ECO:0000256" key="1">
    <source>
        <dbReference type="ARBA" id="ARBA00004429"/>
    </source>
</evidence>
<keyword evidence="8" id="KW-0677">Repeat</keyword>
<feature type="domain" description="ABC transmembrane type-1" evidence="12">
    <location>
        <begin position="333"/>
        <end position="530"/>
    </location>
</feature>
<evidence type="ECO:0000256" key="7">
    <source>
        <dbReference type="ARBA" id="ARBA00022692"/>
    </source>
</evidence>
<keyword evidence="7 11" id="KW-0812">Transmembrane</keyword>
<keyword evidence="14" id="KW-1185">Reference proteome</keyword>
<evidence type="ECO:0000256" key="5">
    <source>
        <dbReference type="ARBA" id="ARBA00022475"/>
    </source>
</evidence>
<organism evidence="13 14">
    <name type="scientific">Phyllobacterium phragmitis</name>
    <dbReference type="NCBI Taxonomy" id="2670329"/>
    <lineage>
        <taxon>Bacteria</taxon>
        <taxon>Pseudomonadati</taxon>
        <taxon>Pseudomonadota</taxon>
        <taxon>Alphaproteobacteria</taxon>
        <taxon>Hyphomicrobiales</taxon>
        <taxon>Phyllobacteriaceae</taxon>
        <taxon>Phyllobacterium</taxon>
    </lineage>
</organism>
<evidence type="ECO:0000256" key="8">
    <source>
        <dbReference type="ARBA" id="ARBA00022737"/>
    </source>
</evidence>
<dbReference type="NCBIfam" id="TIGR01253">
    <property type="entry name" value="thiP"/>
    <property type="match status" value="1"/>
</dbReference>
<feature type="transmembrane region" description="Helical" evidence="11">
    <location>
        <begin position="96"/>
        <end position="117"/>
    </location>
</feature>
<evidence type="ECO:0000256" key="3">
    <source>
        <dbReference type="ARBA" id="ARBA00016947"/>
    </source>
</evidence>
<comment type="subcellular location">
    <subcellularLocation>
        <location evidence="1">Cell inner membrane</location>
        <topology evidence="1">Multi-pass membrane protein</topology>
    </subcellularLocation>
    <subcellularLocation>
        <location evidence="11">Cell membrane</location>
        <topology evidence="11">Multi-pass membrane protein</topology>
    </subcellularLocation>
</comment>
<dbReference type="Pfam" id="PF00528">
    <property type="entry name" value="BPD_transp_1"/>
    <property type="match status" value="1"/>
</dbReference>
<evidence type="ECO:0000256" key="4">
    <source>
        <dbReference type="ARBA" id="ARBA00022448"/>
    </source>
</evidence>
<feature type="transmembrane region" description="Helical" evidence="11">
    <location>
        <begin position="511"/>
        <end position="532"/>
    </location>
</feature>
<dbReference type="EMBL" id="BAAFZP010000001">
    <property type="protein sequence ID" value="GAB1583284.1"/>
    <property type="molecule type" value="Genomic_DNA"/>
</dbReference>
<feature type="transmembrane region" description="Helical" evidence="11">
    <location>
        <begin position="333"/>
        <end position="357"/>
    </location>
</feature>
<protein>
    <recommendedName>
        <fullName evidence="3">Thiamine transport system permease protein ThiP</fullName>
    </recommendedName>
</protein>
<dbReference type="CDD" id="cd06261">
    <property type="entry name" value="TM_PBP2"/>
    <property type="match status" value="2"/>
</dbReference>
<dbReference type="InterPro" id="IPR000515">
    <property type="entry name" value="MetI-like"/>
</dbReference>
<feature type="transmembrane region" description="Helical" evidence="11">
    <location>
        <begin position="12"/>
        <end position="35"/>
    </location>
</feature>
<feature type="transmembrane region" description="Helical" evidence="11">
    <location>
        <begin position="200"/>
        <end position="221"/>
    </location>
</feature>
<dbReference type="InterPro" id="IPR035906">
    <property type="entry name" value="MetI-like_sf"/>
</dbReference>
<feature type="transmembrane region" description="Helical" evidence="11">
    <location>
        <begin position="137"/>
        <end position="160"/>
    </location>
</feature>
<feature type="transmembrane region" description="Helical" evidence="11">
    <location>
        <begin position="241"/>
        <end position="262"/>
    </location>
</feature>
<proteinExistence type="inferred from homology"/>
<comment type="subunit">
    <text evidence="2">The complex is composed of two ATP-binding proteins (ThiQ), two transmembrane proteins (ThiP) and a solute-binding protein (ThiB).</text>
</comment>
<evidence type="ECO:0000256" key="6">
    <source>
        <dbReference type="ARBA" id="ARBA00022519"/>
    </source>
</evidence>
<keyword evidence="5" id="KW-1003">Cell membrane</keyword>
<evidence type="ECO:0000256" key="2">
    <source>
        <dbReference type="ARBA" id="ARBA00011650"/>
    </source>
</evidence>
<evidence type="ECO:0000259" key="12">
    <source>
        <dbReference type="PROSITE" id="PS50928"/>
    </source>
</evidence>
<keyword evidence="4 11" id="KW-0813">Transport</keyword>
<dbReference type="Gene3D" id="1.10.3720.10">
    <property type="entry name" value="MetI-like"/>
    <property type="match status" value="2"/>
</dbReference>
<evidence type="ECO:0000313" key="13">
    <source>
        <dbReference type="EMBL" id="GAB1583284.1"/>
    </source>
</evidence>
<reference evidence="13 14" key="1">
    <citation type="submission" date="2024-10" db="EMBL/GenBank/DDBJ databases">
        <title>Isolation, draft genome sequencing and identification of Phyllobacterium sp. NSA23, isolated from leaf soil.</title>
        <authorList>
            <person name="Akita H."/>
        </authorList>
    </citation>
    <scope>NUCLEOTIDE SEQUENCE [LARGE SCALE GENOMIC DNA]</scope>
    <source>
        <strain evidence="13 14">NSA23</strain>
    </source>
</reference>